<proteinExistence type="predicted"/>
<keyword evidence="2" id="KW-1185">Reference proteome</keyword>
<dbReference type="Proteomes" id="UP000024404">
    <property type="component" value="Unassembled WGS sequence"/>
</dbReference>
<dbReference type="EMBL" id="CMVM020000002">
    <property type="status" value="NOT_ANNOTATED_CDS"/>
    <property type="molecule type" value="Genomic_DNA"/>
</dbReference>
<organism evidence="1 2">
    <name type="scientific">Onchocerca volvulus</name>
    <dbReference type="NCBI Taxonomy" id="6282"/>
    <lineage>
        <taxon>Eukaryota</taxon>
        <taxon>Metazoa</taxon>
        <taxon>Ecdysozoa</taxon>
        <taxon>Nematoda</taxon>
        <taxon>Chromadorea</taxon>
        <taxon>Rhabditida</taxon>
        <taxon>Spirurina</taxon>
        <taxon>Spiruromorpha</taxon>
        <taxon>Filarioidea</taxon>
        <taxon>Onchocercidae</taxon>
        <taxon>Onchocerca</taxon>
    </lineage>
</organism>
<name>A0A8R1XQ02_ONCVO</name>
<evidence type="ECO:0000313" key="1">
    <source>
        <dbReference type="EnsemblMetazoa" id="OVOC11689.1"/>
    </source>
</evidence>
<evidence type="ECO:0008006" key="3">
    <source>
        <dbReference type="Google" id="ProtNLM"/>
    </source>
</evidence>
<dbReference type="EnsemblMetazoa" id="OVOC11689.1">
    <property type="protein sequence ID" value="OVOC11689.1"/>
    <property type="gene ID" value="WBGene00248498"/>
</dbReference>
<sequence>MQSRRYDKICWKGTRQEICQQQKDKRLVPQDNKASEQESGIIRLRIQIQYYVNEIDGLRNELKISKESLQRSRMSYNREEFIWTDALRLILIREVKRRPAIWSSESSNFNNMNDEMAFQITKKLHEVSTGICELTVNHVKDEWKAISNECIRVLSKTSEVTRIDSSIWRFGFALKFMLYAITHTEEGNAYVLLYVNKLNIFYVVRESDIMGVLWPFSNVRVQLKGKVEPAMIIEMGRLHFMIEKCRHLSISANSYIFPNNTLTEAHMLPNRITFDTRRYTGSLMRQNDEIVYYDSEDFVKKAKKAASISSISMRIADTGESKPFSSLQLLLQTRAFSRQTLFRGVPSSTLARADSELREKENSQLLLQSESLSSHNQLIPQRHTMTEFTEIQHDIDPTLSFGYSGIPTRITRQMEGLNFEFRRLLQSFDNIRYEASGLKQMISTAKRDIDKKLKEIALRMLQISQFFAPHEILTHEIEKEMKSVLVQTDETFDEEDSFSNIGKIYDDPVYRYCPKDVVDHLMTICSHPTVFARRLAQRIFTREEISTLFSEDVKINEMERIRWIEDMLSAYYPYKNMLLMKKSCLQVLFGMANYENLLLEIEKENLEVDSSGRYDILMKRMRLDDACSSTDELRNEKNEPKEDYLLPETLSRIKRQQPNVEGFAIKVAILLYYGDDDIRIPCKEKRDQTKLTWLKEKVQEFYPTDTVRNANYQWSRCLDALDTHANKLKIKSFDEYDSSDESIRSKN</sequence>
<dbReference type="AlphaFoldDB" id="A0A8R1XQ02"/>
<evidence type="ECO:0000313" key="2">
    <source>
        <dbReference type="Proteomes" id="UP000024404"/>
    </source>
</evidence>
<reference evidence="2" key="1">
    <citation type="submission" date="2013-10" db="EMBL/GenBank/DDBJ databases">
        <title>Genome sequencing of Onchocerca volvulus.</title>
        <authorList>
            <person name="Cotton J."/>
            <person name="Tsai J."/>
            <person name="Stanley E."/>
            <person name="Tracey A."/>
            <person name="Holroyd N."/>
            <person name="Lustigman S."/>
            <person name="Berriman M."/>
        </authorList>
    </citation>
    <scope>NUCLEOTIDE SEQUENCE</scope>
</reference>
<dbReference type="OMA" id="NYQWSRC"/>
<protein>
    <recommendedName>
        <fullName evidence="3">MADF domain-containing protein</fullName>
    </recommendedName>
</protein>
<reference evidence="1" key="2">
    <citation type="submission" date="2022-06" db="UniProtKB">
        <authorList>
            <consortium name="EnsemblMetazoa"/>
        </authorList>
    </citation>
    <scope>IDENTIFICATION</scope>
</reference>
<accession>A0A8R1XQ02</accession>